<dbReference type="AlphaFoldDB" id="A0AAD5K6H4"/>
<evidence type="ECO:0000256" key="1">
    <source>
        <dbReference type="SAM" id="Phobius"/>
    </source>
</evidence>
<feature type="transmembrane region" description="Helical" evidence="1">
    <location>
        <begin position="28"/>
        <end position="55"/>
    </location>
</feature>
<protein>
    <submittedName>
        <fullName evidence="2">Uncharacterized protein</fullName>
    </submittedName>
</protein>
<proteinExistence type="predicted"/>
<feature type="transmembrane region" description="Helical" evidence="1">
    <location>
        <begin position="7"/>
        <end position="22"/>
    </location>
</feature>
<keyword evidence="1" id="KW-0472">Membrane</keyword>
<evidence type="ECO:0000313" key="2">
    <source>
        <dbReference type="EMBL" id="KAI9258200.1"/>
    </source>
</evidence>
<feature type="transmembrane region" description="Helical" evidence="1">
    <location>
        <begin position="76"/>
        <end position="97"/>
    </location>
</feature>
<evidence type="ECO:0000313" key="3">
    <source>
        <dbReference type="Proteomes" id="UP001209540"/>
    </source>
</evidence>
<reference evidence="2" key="2">
    <citation type="submission" date="2023-02" db="EMBL/GenBank/DDBJ databases">
        <authorList>
            <consortium name="DOE Joint Genome Institute"/>
            <person name="Mondo S.J."/>
            <person name="Chang Y."/>
            <person name="Wang Y."/>
            <person name="Ahrendt S."/>
            <person name="Andreopoulos W."/>
            <person name="Barry K."/>
            <person name="Beard J."/>
            <person name="Benny G.L."/>
            <person name="Blankenship S."/>
            <person name="Bonito G."/>
            <person name="Cuomo C."/>
            <person name="Desiro A."/>
            <person name="Gervers K.A."/>
            <person name="Hundley H."/>
            <person name="Kuo A."/>
            <person name="LaButti K."/>
            <person name="Lang B.F."/>
            <person name="Lipzen A."/>
            <person name="O'Donnell K."/>
            <person name="Pangilinan J."/>
            <person name="Reynolds N."/>
            <person name="Sandor L."/>
            <person name="Smith M.W."/>
            <person name="Tsang A."/>
            <person name="Grigoriev I.V."/>
            <person name="Stajich J.E."/>
            <person name="Spatafora J.W."/>
        </authorList>
    </citation>
    <scope>NUCLEOTIDE SEQUENCE</scope>
    <source>
        <strain evidence="2">RSA 2281</strain>
    </source>
</reference>
<dbReference type="Proteomes" id="UP001209540">
    <property type="component" value="Unassembled WGS sequence"/>
</dbReference>
<name>A0AAD5K6H4_9FUNG</name>
<keyword evidence="1" id="KW-0812">Transmembrane</keyword>
<keyword evidence="1" id="KW-1133">Transmembrane helix</keyword>
<sequence>MVYCQATLLFFVIIYMMIKNISGNISTLSFICCVAIYIVILKSGYLIFKFIGFFFKSLCFKADNLQGSSRHRVKTCCPLEFLLLFVIINKALSRIIYLT</sequence>
<dbReference type="EMBL" id="JAIXMP010000019">
    <property type="protein sequence ID" value="KAI9258200.1"/>
    <property type="molecule type" value="Genomic_DNA"/>
</dbReference>
<comment type="caution">
    <text evidence="2">The sequence shown here is derived from an EMBL/GenBank/DDBJ whole genome shotgun (WGS) entry which is preliminary data.</text>
</comment>
<reference evidence="2" key="1">
    <citation type="journal article" date="2022" name="IScience">
        <title>Evolution of zygomycete secretomes and the origins of terrestrial fungal ecologies.</title>
        <authorList>
            <person name="Chang Y."/>
            <person name="Wang Y."/>
            <person name="Mondo S."/>
            <person name="Ahrendt S."/>
            <person name="Andreopoulos W."/>
            <person name="Barry K."/>
            <person name="Beard J."/>
            <person name="Benny G.L."/>
            <person name="Blankenship S."/>
            <person name="Bonito G."/>
            <person name="Cuomo C."/>
            <person name="Desiro A."/>
            <person name="Gervers K.A."/>
            <person name="Hundley H."/>
            <person name="Kuo A."/>
            <person name="LaButti K."/>
            <person name="Lang B.F."/>
            <person name="Lipzen A."/>
            <person name="O'Donnell K."/>
            <person name="Pangilinan J."/>
            <person name="Reynolds N."/>
            <person name="Sandor L."/>
            <person name="Smith M.E."/>
            <person name="Tsang A."/>
            <person name="Grigoriev I.V."/>
            <person name="Stajich J.E."/>
            <person name="Spatafora J.W."/>
        </authorList>
    </citation>
    <scope>NUCLEOTIDE SEQUENCE</scope>
    <source>
        <strain evidence="2">RSA 2281</strain>
    </source>
</reference>
<keyword evidence="3" id="KW-1185">Reference proteome</keyword>
<accession>A0AAD5K6H4</accession>
<gene>
    <name evidence="2" type="ORF">BDA99DRAFT_515526</name>
</gene>
<organism evidence="2 3">
    <name type="scientific">Phascolomyces articulosus</name>
    <dbReference type="NCBI Taxonomy" id="60185"/>
    <lineage>
        <taxon>Eukaryota</taxon>
        <taxon>Fungi</taxon>
        <taxon>Fungi incertae sedis</taxon>
        <taxon>Mucoromycota</taxon>
        <taxon>Mucoromycotina</taxon>
        <taxon>Mucoromycetes</taxon>
        <taxon>Mucorales</taxon>
        <taxon>Lichtheimiaceae</taxon>
        <taxon>Phascolomyces</taxon>
    </lineage>
</organism>